<reference evidence="6" key="2">
    <citation type="submission" date="2021-04" db="EMBL/GenBank/DDBJ databases">
        <authorList>
            <person name="Gilroy R."/>
        </authorList>
    </citation>
    <scope>NUCLEOTIDE SEQUENCE</scope>
    <source>
        <strain evidence="6">ChiHjej13B12-4958</strain>
    </source>
</reference>
<keyword evidence="3" id="KW-0804">Transcription</keyword>
<evidence type="ECO:0000256" key="3">
    <source>
        <dbReference type="ARBA" id="ARBA00023163"/>
    </source>
</evidence>
<keyword evidence="1" id="KW-0805">Transcription regulation</keyword>
<dbReference type="PANTHER" id="PTHR30055:SF234">
    <property type="entry name" value="HTH-TYPE TRANSCRIPTIONAL REGULATOR BETI"/>
    <property type="match status" value="1"/>
</dbReference>
<evidence type="ECO:0000256" key="2">
    <source>
        <dbReference type="ARBA" id="ARBA00023125"/>
    </source>
</evidence>
<feature type="DNA-binding region" description="H-T-H motif" evidence="4">
    <location>
        <begin position="39"/>
        <end position="58"/>
    </location>
</feature>
<dbReference type="PROSITE" id="PS50977">
    <property type="entry name" value="HTH_TETR_2"/>
    <property type="match status" value="1"/>
</dbReference>
<evidence type="ECO:0000256" key="1">
    <source>
        <dbReference type="ARBA" id="ARBA00023015"/>
    </source>
</evidence>
<dbReference type="SUPFAM" id="SSF46689">
    <property type="entry name" value="Homeodomain-like"/>
    <property type="match status" value="1"/>
</dbReference>
<dbReference type="Pfam" id="PF00440">
    <property type="entry name" value="TetR_N"/>
    <property type="match status" value="1"/>
</dbReference>
<dbReference type="Gene3D" id="1.10.357.10">
    <property type="entry name" value="Tetracycline Repressor, domain 2"/>
    <property type="match status" value="1"/>
</dbReference>
<sequence>MADHDQAPSLREQKKLETRRALARAAAGLLHREGSDGMTVAAIAEQAGVSPRTFHNYFPRREDALLFFVEDTIRDWREQVEAAPADESAVHIMQRLIAERVNADDIRDSGGLLSLMVIGEHLSYLTGPEERDQVKLVAEGLVEALHRRCDGTVSLHATGLMMVSTIVAGSFAVENLLRENRRCYGDSASLLPTDRRPSEILEESFRLLRDGFGA</sequence>
<reference evidence="6" key="1">
    <citation type="journal article" date="2021" name="PeerJ">
        <title>Extensive microbial diversity within the chicken gut microbiome revealed by metagenomics and culture.</title>
        <authorList>
            <person name="Gilroy R."/>
            <person name="Ravi A."/>
            <person name="Getino M."/>
            <person name="Pursley I."/>
            <person name="Horton D.L."/>
            <person name="Alikhan N.F."/>
            <person name="Baker D."/>
            <person name="Gharbi K."/>
            <person name="Hall N."/>
            <person name="Watson M."/>
            <person name="Adriaenssens E.M."/>
            <person name="Foster-Nyarko E."/>
            <person name="Jarju S."/>
            <person name="Secka A."/>
            <person name="Antonio M."/>
            <person name="Oren A."/>
            <person name="Chaudhuri R.R."/>
            <person name="La Ragione R."/>
            <person name="Hildebrand F."/>
            <person name="Pallen M.J."/>
        </authorList>
    </citation>
    <scope>NUCLEOTIDE SEQUENCE</scope>
    <source>
        <strain evidence="6">ChiHjej13B12-4958</strain>
    </source>
</reference>
<dbReference type="AlphaFoldDB" id="A0A9D2QFE0"/>
<name>A0A9D2QFE0_9CORY</name>
<proteinExistence type="predicted"/>
<evidence type="ECO:0000256" key="4">
    <source>
        <dbReference type="PROSITE-ProRule" id="PRU00335"/>
    </source>
</evidence>
<dbReference type="Proteomes" id="UP000823858">
    <property type="component" value="Unassembled WGS sequence"/>
</dbReference>
<accession>A0A9D2QFE0</accession>
<dbReference type="InterPro" id="IPR001647">
    <property type="entry name" value="HTH_TetR"/>
</dbReference>
<organism evidence="6 7">
    <name type="scientific">Candidatus Corynebacterium faecigallinarum</name>
    <dbReference type="NCBI Taxonomy" id="2838528"/>
    <lineage>
        <taxon>Bacteria</taxon>
        <taxon>Bacillati</taxon>
        <taxon>Actinomycetota</taxon>
        <taxon>Actinomycetes</taxon>
        <taxon>Mycobacteriales</taxon>
        <taxon>Corynebacteriaceae</taxon>
        <taxon>Corynebacterium</taxon>
    </lineage>
</organism>
<dbReference type="InterPro" id="IPR050109">
    <property type="entry name" value="HTH-type_TetR-like_transc_reg"/>
</dbReference>
<keyword evidence="2 4" id="KW-0238">DNA-binding</keyword>
<comment type="caution">
    <text evidence="6">The sequence shown here is derived from an EMBL/GenBank/DDBJ whole genome shotgun (WGS) entry which is preliminary data.</text>
</comment>
<dbReference type="PANTHER" id="PTHR30055">
    <property type="entry name" value="HTH-TYPE TRANSCRIPTIONAL REGULATOR RUTR"/>
    <property type="match status" value="1"/>
</dbReference>
<dbReference type="InterPro" id="IPR009057">
    <property type="entry name" value="Homeodomain-like_sf"/>
</dbReference>
<dbReference type="EMBL" id="DWVP01000014">
    <property type="protein sequence ID" value="HJC85088.1"/>
    <property type="molecule type" value="Genomic_DNA"/>
</dbReference>
<feature type="domain" description="HTH tetR-type" evidence="5">
    <location>
        <begin position="16"/>
        <end position="76"/>
    </location>
</feature>
<gene>
    <name evidence="6" type="ORF">H9751_06020</name>
</gene>
<evidence type="ECO:0000313" key="7">
    <source>
        <dbReference type="Proteomes" id="UP000823858"/>
    </source>
</evidence>
<dbReference type="GO" id="GO:0003700">
    <property type="term" value="F:DNA-binding transcription factor activity"/>
    <property type="evidence" value="ECO:0007669"/>
    <property type="project" value="TreeGrafter"/>
</dbReference>
<evidence type="ECO:0000259" key="5">
    <source>
        <dbReference type="PROSITE" id="PS50977"/>
    </source>
</evidence>
<dbReference type="GO" id="GO:0000976">
    <property type="term" value="F:transcription cis-regulatory region binding"/>
    <property type="evidence" value="ECO:0007669"/>
    <property type="project" value="TreeGrafter"/>
</dbReference>
<evidence type="ECO:0000313" key="6">
    <source>
        <dbReference type="EMBL" id="HJC85088.1"/>
    </source>
</evidence>
<protein>
    <submittedName>
        <fullName evidence="6">TetR/AcrR family transcriptional regulator</fullName>
    </submittedName>
</protein>